<proteinExistence type="predicted"/>
<dbReference type="AlphaFoldDB" id="A0A3D8P258"/>
<evidence type="ECO:0000313" key="2">
    <source>
        <dbReference type="Proteomes" id="UP000256329"/>
    </source>
</evidence>
<reference evidence="1 2" key="1">
    <citation type="submission" date="2018-08" db="EMBL/GenBank/DDBJ databases">
        <title>Form III RuBisCO-mediated autotrophy in Thermodesulfobium bacteria.</title>
        <authorList>
            <person name="Toshchakov S.V."/>
            <person name="Kublanov I.V."/>
            <person name="Frolov E."/>
            <person name="Bonch-Osmolovskaya E.A."/>
            <person name="Tourova T.P."/>
            <person name="Chernych N.A."/>
            <person name="Lebedinsky A.V."/>
        </authorList>
    </citation>
    <scope>NUCLEOTIDE SEQUENCE [LARGE SCALE GENOMIC DNA]</scope>
    <source>
        <strain evidence="1 2">SR</strain>
    </source>
</reference>
<sequence>MAIHDTEDKEWWVIYGEKLEYKFIRVVAPRIGLLAVRNPEKERDPKAPDLLIDEDYKLADLKTQHTPFFRAGELYRIDPRYAVTFNRSDYEYYRDKYPGVHVIFWVDWQETEKSIGGRLYRVEPLTGVWRCTLDHIGAMVRAGKAPLHEYERRRGDDRGNARDSYVLDLREMICLWRRP</sequence>
<dbReference type="OrthoDB" id="6155100at2"/>
<keyword evidence="2" id="KW-1185">Reference proteome</keyword>
<organism evidence="1 2">
    <name type="scientific">Ammonifex thiophilus</name>
    <dbReference type="NCBI Taxonomy" id="444093"/>
    <lineage>
        <taxon>Bacteria</taxon>
        <taxon>Bacillati</taxon>
        <taxon>Bacillota</taxon>
        <taxon>Clostridia</taxon>
        <taxon>Thermoanaerobacterales</taxon>
        <taxon>Thermoanaerobacteraceae</taxon>
        <taxon>Ammonifex</taxon>
    </lineage>
</organism>
<dbReference type="Proteomes" id="UP000256329">
    <property type="component" value="Unassembled WGS sequence"/>
</dbReference>
<dbReference type="RefSeq" id="WP_115792949.1">
    <property type="nucleotide sequence ID" value="NZ_QSLN01000011.1"/>
</dbReference>
<gene>
    <name evidence="1" type="ORF">DXX99_07880</name>
</gene>
<comment type="caution">
    <text evidence="1">The sequence shown here is derived from an EMBL/GenBank/DDBJ whole genome shotgun (WGS) entry which is preliminary data.</text>
</comment>
<protein>
    <submittedName>
        <fullName evidence="1">Uncharacterized protein</fullName>
    </submittedName>
</protein>
<dbReference type="EMBL" id="QSLN01000011">
    <property type="protein sequence ID" value="RDV82324.1"/>
    <property type="molecule type" value="Genomic_DNA"/>
</dbReference>
<evidence type="ECO:0000313" key="1">
    <source>
        <dbReference type="EMBL" id="RDV82324.1"/>
    </source>
</evidence>
<accession>A0A3D8P258</accession>
<name>A0A3D8P258_9THEO</name>